<proteinExistence type="predicted"/>
<dbReference type="OrthoDB" id="672028at2"/>
<evidence type="ECO:0000313" key="1">
    <source>
        <dbReference type="EMBL" id="VEH67544.1"/>
    </source>
</evidence>
<protein>
    <submittedName>
        <fullName evidence="1">Uncharacterized protein</fullName>
    </submittedName>
</protein>
<dbReference type="STRING" id="758.GCA_000730685_00159"/>
<dbReference type="GeneID" id="61267738"/>
<evidence type="ECO:0000313" key="2">
    <source>
        <dbReference type="Proteomes" id="UP000278733"/>
    </source>
</evidence>
<dbReference type="EMBL" id="LR134405">
    <property type="protein sequence ID" value="VEH67544.1"/>
    <property type="molecule type" value="Genomic_DNA"/>
</dbReference>
<name>A0A3S4Y2V6_9PAST</name>
<reference evidence="1 2" key="1">
    <citation type="submission" date="2018-12" db="EMBL/GenBank/DDBJ databases">
        <authorList>
            <consortium name="Pathogen Informatics"/>
        </authorList>
    </citation>
    <scope>NUCLEOTIDE SEQUENCE [LARGE SCALE GENOMIC DNA]</scope>
    <source>
        <strain evidence="1 2">NCTC8284</strain>
    </source>
</reference>
<sequence>MEKTNKFNGPTLLEKFYIEKNGFLAFEGSFRVLPISESFSRGFYSWNEFLAKELNLKDMLFFADNILGEGFCIYKDLFYKYDFESGDLELMGSNLEDFSSTLLSDYNYYTAYSIAKEWQEKNSEILFDEVLLPKLPFVLGGDYSINNLYLCNVRRMIILKSKILDSIKKHNDGDKIKFIYK</sequence>
<dbReference type="KEGG" id="rpne:NCTC8284_02741"/>
<dbReference type="AlphaFoldDB" id="A0A3S4Y2V6"/>
<dbReference type="Proteomes" id="UP000278733">
    <property type="component" value="Chromosome"/>
</dbReference>
<dbReference type="RefSeq" id="WP_018356621.1">
    <property type="nucleotide sequence ID" value="NZ_BBIX01000009.1"/>
</dbReference>
<accession>A0A3S4Y2V6</accession>
<organism evidence="1 2">
    <name type="scientific">Rodentibacter pneumotropicus</name>
    <dbReference type="NCBI Taxonomy" id="758"/>
    <lineage>
        <taxon>Bacteria</taxon>
        <taxon>Pseudomonadati</taxon>
        <taxon>Pseudomonadota</taxon>
        <taxon>Gammaproteobacteria</taxon>
        <taxon>Pasteurellales</taxon>
        <taxon>Pasteurellaceae</taxon>
        <taxon>Rodentibacter</taxon>
    </lineage>
</organism>
<gene>
    <name evidence="1" type="ORF">NCTC8284_02741</name>
</gene>